<dbReference type="AlphaFoldDB" id="A0A0D3FTD8"/>
<evidence type="ECO:0000313" key="3">
    <source>
        <dbReference type="Proteomes" id="UP000026960"/>
    </source>
</evidence>
<keyword evidence="3" id="KW-1185">Reference proteome</keyword>
<reference evidence="2" key="1">
    <citation type="journal article" date="2009" name="Rice">
        <title>De Novo Next Generation Sequencing of Plant Genomes.</title>
        <authorList>
            <person name="Rounsley S."/>
            <person name="Marri P.R."/>
            <person name="Yu Y."/>
            <person name="He R."/>
            <person name="Sisneros N."/>
            <person name="Goicoechea J.L."/>
            <person name="Lee S.J."/>
            <person name="Angelova A."/>
            <person name="Kudrna D."/>
            <person name="Luo M."/>
            <person name="Affourtit J."/>
            <person name="Desany B."/>
            <person name="Knight J."/>
            <person name="Niazi F."/>
            <person name="Egholm M."/>
            <person name="Wing R.A."/>
        </authorList>
    </citation>
    <scope>NUCLEOTIDE SEQUENCE [LARGE SCALE GENOMIC DNA]</scope>
    <source>
        <strain evidence="2">cv. IRGC 105608</strain>
    </source>
</reference>
<feature type="region of interest" description="Disordered" evidence="1">
    <location>
        <begin position="1"/>
        <end position="64"/>
    </location>
</feature>
<proteinExistence type="predicted"/>
<dbReference type="Gramene" id="OBART04G05210.1">
    <property type="protein sequence ID" value="OBART04G05210.1"/>
    <property type="gene ID" value="OBART04G05210"/>
</dbReference>
<feature type="compositionally biased region" description="Low complexity" evidence="1">
    <location>
        <begin position="52"/>
        <end position="64"/>
    </location>
</feature>
<protein>
    <submittedName>
        <fullName evidence="2">Uncharacterized protein</fullName>
    </submittedName>
</protein>
<dbReference type="Proteomes" id="UP000026960">
    <property type="component" value="Chromosome 4"/>
</dbReference>
<accession>A0A0D3FTD8</accession>
<organism evidence="2">
    <name type="scientific">Oryza barthii</name>
    <dbReference type="NCBI Taxonomy" id="65489"/>
    <lineage>
        <taxon>Eukaryota</taxon>
        <taxon>Viridiplantae</taxon>
        <taxon>Streptophyta</taxon>
        <taxon>Embryophyta</taxon>
        <taxon>Tracheophyta</taxon>
        <taxon>Spermatophyta</taxon>
        <taxon>Magnoliopsida</taxon>
        <taxon>Liliopsida</taxon>
        <taxon>Poales</taxon>
        <taxon>Poaceae</taxon>
        <taxon>BOP clade</taxon>
        <taxon>Oryzoideae</taxon>
        <taxon>Oryzeae</taxon>
        <taxon>Oryzinae</taxon>
        <taxon>Oryza</taxon>
    </lineage>
</organism>
<feature type="compositionally biased region" description="Low complexity" evidence="1">
    <location>
        <begin position="14"/>
        <end position="26"/>
    </location>
</feature>
<reference evidence="2" key="2">
    <citation type="submission" date="2015-03" db="UniProtKB">
        <authorList>
            <consortium name="EnsemblPlants"/>
        </authorList>
    </citation>
    <scope>IDENTIFICATION</scope>
</reference>
<evidence type="ECO:0000313" key="2">
    <source>
        <dbReference type="EnsemblPlants" id="OBART04G05210.1"/>
    </source>
</evidence>
<dbReference type="PaxDb" id="65489-OBART04G05210.1"/>
<dbReference type="EnsemblPlants" id="OBART04G05210.1">
    <property type="protein sequence ID" value="OBART04G05210.1"/>
    <property type="gene ID" value="OBART04G05210"/>
</dbReference>
<evidence type="ECO:0000256" key="1">
    <source>
        <dbReference type="SAM" id="MobiDB-lite"/>
    </source>
</evidence>
<sequence length="64" mass="7078">MEEPQRAHHRHPRPLSSPSCSPLQHPLQPPHAPVPAQHWKRGMERRSSPLPAKGAAATRRGGRG</sequence>
<name>A0A0D3FTD8_9ORYZ</name>
<dbReference type="HOGENOM" id="CLU_2871179_0_0_1"/>